<sequence>MWSLVIEPWPGKPVPSRTEELVRVYVVLAYTTGSYGATIVHWGGMQAHVVVRLAGVSNSRMFVSCHSAPSATW</sequence>
<protein>
    <submittedName>
        <fullName evidence="1">Uncharacterized protein</fullName>
    </submittedName>
</protein>
<reference evidence="2" key="1">
    <citation type="journal article" date="2014" name="Proc. Natl. Acad. Sci. U.S.A.">
        <title>Extensive sampling of basidiomycete genomes demonstrates inadequacy of the white-rot/brown-rot paradigm for wood decay fungi.</title>
        <authorList>
            <person name="Riley R."/>
            <person name="Salamov A.A."/>
            <person name="Brown D.W."/>
            <person name="Nagy L.G."/>
            <person name="Floudas D."/>
            <person name="Held B.W."/>
            <person name="Levasseur A."/>
            <person name="Lombard V."/>
            <person name="Morin E."/>
            <person name="Otillar R."/>
            <person name="Lindquist E.A."/>
            <person name="Sun H."/>
            <person name="LaButti K.M."/>
            <person name="Schmutz J."/>
            <person name="Jabbour D."/>
            <person name="Luo H."/>
            <person name="Baker S.E."/>
            <person name="Pisabarro A.G."/>
            <person name="Walton J.D."/>
            <person name="Blanchette R.A."/>
            <person name="Henrissat B."/>
            <person name="Martin F."/>
            <person name="Cullen D."/>
            <person name="Hibbett D.S."/>
            <person name="Grigoriev I.V."/>
        </authorList>
    </citation>
    <scope>NUCLEOTIDE SEQUENCE [LARGE SCALE GENOMIC DNA]</scope>
    <source>
        <strain evidence="2">MUCL 33604</strain>
    </source>
</reference>
<dbReference type="Proteomes" id="UP000027265">
    <property type="component" value="Unassembled WGS sequence"/>
</dbReference>
<proteinExistence type="predicted"/>
<dbReference type="HOGENOM" id="CLU_2705144_0_0_1"/>
<organism evidence="1 2">
    <name type="scientific">Jaapia argillacea MUCL 33604</name>
    <dbReference type="NCBI Taxonomy" id="933084"/>
    <lineage>
        <taxon>Eukaryota</taxon>
        <taxon>Fungi</taxon>
        <taxon>Dikarya</taxon>
        <taxon>Basidiomycota</taxon>
        <taxon>Agaricomycotina</taxon>
        <taxon>Agaricomycetes</taxon>
        <taxon>Agaricomycetidae</taxon>
        <taxon>Jaapiales</taxon>
        <taxon>Jaapiaceae</taxon>
        <taxon>Jaapia</taxon>
    </lineage>
</organism>
<evidence type="ECO:0000313" key="1">
    <source>
        <dbReference type="EMBL" id="KDQ62515.1"/>
    </source>
</evidence>
<name>A0A067Q8N3_9AGAM</name>
<evidence type="ECO:0000313" key="2">
    <source>
        <dbReference type="Proteomes" id="UP000027265"/>
    </source>
</evidence>
<gene>
    <name evidence="1" type="ORF">JAAARDRAFT_462773</name>
</gene>
<dbReference type="EMBL" id="KL197711">
    <property type="protein sequence ID" value="KDQ62515.1"/>
    <property type="molecule type" value="Genomic_DNA"/>
</dbReference>
<accession>A0A067Q8N3</accession>
<dbReference type="InParanoid" id="A0A067Q8N3"/>
<keyword evidence="2" id="KW-1185">Reference proteome</keyword>
<dbReference type="AlphaFoldDB" id="A0A067Q8N3"/>